<sequence length="39" mass="4559">MYSDFSSSLKLLSHALNISYRVGQIFVKQQNSILFKTFF</sequence>
<keyword evidence="2" id="KW-1185">Reference proteome</keyword>
<dbReference type="EMBL" id="AGAY01000020">
    <property type="protein sequence ID" value="EGY53248.1"/>
    <property type="molecule type" value="Genomic_DNA"/>
</dbReference>
<dbReference type="STRING" id="1032488.HMPREF9371_0546"/>
<comment type="caution">
    <text evidence="1">The sequence shown here is derived from an EMBL/GenBank/DDBJ whole genome shotgun (WGS) entry which is preliminary data.</text>
</comment>
<accession>G4CG07</accession>
<proteinExistence type="predicted"/>
<name>G4CG07_9NEIS</name>
<dbReference type="HOGENOM" id="CLU_3313299_0_0_4"/>
<evidence type="ECO:0000313" key="2">
    <source>
        <dbReference type="Proteomes" id="UP000003019"/>
    </source>
</evidence>
<evidence type="ECO:0000313" key="1">
    <source>
        <dbReference type="EMBL" id="EGY53248.1"/>
    </source>
</evidence>
<protein>
    <submittedName>
        <fullName evidence="1">Uncharacterized protein</fullName>
    </submittedName>
</protein>
<dbReference type="AlphaFoldDB" id="G4CG07"/>
<gene>
    <name evidence="1" type="ORF">HMPREF9371_0546</name>
</gene>
<organism evidence="1 2">
    <name type="scientific">Neisseria shayeganii 871</name>
    <dbReference type="NCBI Taxonomy" id="1032488"/>
    <lineage>
        <taxon>Bacteria</taxon>
        <taxon>Pseudomonadati</taxon>
        <taxon>Pseudomonadota</taxon>
        <taxon>Betaproteobacteria</taxon>
        <taxon>Neisseriales</taxon>
        <taxon>Neisseriaceae</taxon>
        <taxon>Neisseria</taxon>
    </lineage>
</organism>
<dbReference type="Proteomes" id="UP000003019">
    <property type="component" value="Unassembled WGS sequence"/>
</dbReference>
<reference evidence="1 2" key="1">
    <citation type="submission" date="2011-05" db="EMBL/GenBank/DDBJ databases">
        <authorList>
            <person name="Muzny D."/>
            <person name="Qin X."/>
            <person name="Deng J."/>
            <person name="Jiang H."/>
            <person name="Liu Y."/>
            <person name="Qu J."/>
            <person name="Song X.-Z."/>
            <person name="Zhang L."/>
            <person name="Thornton R."/>
            <person name="Coyle M."/>
            <person name="Francisco L."/>
            <person name="Jackson L."/>
            <person name="Javaid M."/>
            <person name="Korchina V."/>
            <person name="Kovar C."/>
            <person name="Mata R."/>
            <person name="Mathew T."/>
            <person name="Ngo R."/>
            <person name="Nguyen L."/>
            <person name="Nguyen N."/>
            <person name="Okwuonu G."/>
            <person name="Ongeri F."/>
            <person name="Pham C."/>
            <person name="Simmons D."/>
            <person name="Wilczek-Boney K."/>
            <person name="Hale W."/>
            <person name="Jakkamsetti A."/>
            <person name="Pham P."/>
            <person name="Ruth R."/>
            <person name="San Lucas F."/>
            <person name="Warren J."/>
            <person name="Zhang J."/>
            <person name="Zhao Z."/>
            <person name="Zhou C."/>
            <person name="Zhu D."/>
            <person name="Lee S."/>
            <person name="Bess C."/>
            <person name="Blankenburg K."/>
            <person name="Forbes L."/>
            <person name="Fu Q."/>
            <person name="Gubbala S."/>
            <person name="Hirani K."/>
            <person name="Jayaseelan J.C."/>
            <person name="Lara F."/>
            <person name="Munidasa M."/>
            <person name="Palculict T."/>
            <person name="Patil S."/>
            <person name="Pu L.-L."/>
            <person name="Saada N."/>
            <person name="Tang L."/>
            <person name="Weissenberger G."/>
            <person name="Zhu Y."/>
            <person name="Hemphill L."/>
            <person name="Shang Y."/>
            <person name="Youmans B."/>
            <person name="Ayvaz T."/>
            <person name="Ross M."/>
            <person name="Santibanez J."/>
            <person name="Aqrawi P."/>
            <person name="Gross S."/>
            <person name="Joshi V."/>
            <person name="Fowler G."/>
            <person name="Nazareth L."/>
            <person name="Reid J."/>
            <person name="Worley K."/>
            <person name="Petrosino J."/>
            <person name="Highlander S."/>
            <person name="Gibbs R."/>
        </authorList>
    </citation>
    <scope>NUCLEOTIDE SEQUENCE [LARGE SCALE GENOMIC DNA]</scope>
    <source>
        <strain evidence="1 2">871</strain>
    </source>
</reference>